<dbReference type="Proteomes" id="UP001501599">
    <property type="component" value="Unassembled WGS sequence"/>
</dbReference>
<feature type="compositionally biased region" description="Basic and acidic residues" evidence="1">
    <location>
        <begin position="23"/>
        <end position="47"/>
    </location>
</feature>
<evidence type="ECO:0000256" key="2">
    <source>
        <dbReference type="SAM" id="Phobius"/>
    </source>
</evidence>
<evidence type="ECO:0008006" key="5">
    <source>
        <dbReference type="Google" id="ProtNLM"/>
    </source>
</evidence>
<keyword evidence="4" id="KW-1185">Reference proteome</keyword>
<feature type="transmembrane region" description="Helical" evidence="2">
    <location>
        <begin position="87"/>
        <end position="111"/>
    </location>
</feature>
<evidence type="ECO:0000313" key="4">
    <source>
        <dbReference type="Proteomes" id="UP001501599"/>
    </source>
</evidence>
<sequence length="249" mass="25591">MRASEDPIRPDDDRTRPLPSDGTTRDDVRRDAVPVDRDDARTARVERVPTGSTAHGAAGATALGMSRQEVVAREKQRFGGMKMGSAFFGWLTATGSAVLLTALVAGAGAAIGLGTGTSAEEAAADAGGTIGLVGAIVVLVVLFVAYLAGGYVAGRMARFSGAKQGLGVWIWAILVAIVLAIVSAIAGSRWNVLANLDAFPRLPFGEGELTTLGIVTAVLALVVSLAGAVLGGLAGMRFHRRVDREGLGR</sequence>
<feature type="region of interest" description="Disordered" evidence="1">
    <location>
        <begin position="1"/>
        <end position="59"/>
    </location>
</feature>
<feature type="transmembrane region" description="Helical" evidence="2">
    <location>
        <begin position="131"/>
        <end position="154"/>
    </location>
</feature>
<evidence type="ECO:0000313" key="3">
    <source>
        <dbReference type="EMBL" id="GAA2173178.1"/>
    </source>
</evidence>
<keyword evidence="2" id="KW-0812">Transmembrane</keyword>
<organism evidence="3 4">
    <name type="scientific">Agrococcus versicolor</name>
    <dbReference type="NCBI Taxonomy" id="501482"/>
    <lineage>
        <taxon>Bacteria</taxon>
        <taxon>Bacillati</taxon>
        <taxon>Actinomycetota</taxon>
        <taxon>Actinomycetes</taxon>
        <taxon>Micrococcales</taxon>
        <taxon>Microbacteriaceae</taxon>
        <taxon>Agrococcus</taxon>
    </lineage>
</organism>
<name>A0ABN3AQE3_9MICO</name>
<feature type="compositionally biased region" description="Basic and acidic residues" evidence="1">
    <location>
        <begin position="1"/>
        <end position="16"/>
    </location>
</feature>
<dbReference type="RefSeq" id="WP_344342110.1">
    <property type="nucleotide sequence ID" value="NZ_BAAAQT010000005.1"/>
</dbReference>
<feature type="compositionally biased region" description="Low complexity" evidence="1">
    <location>
        <begin position="48"/>
        <end position="59"/>
    </location>
</feature>
<accession>A0ABN3AQE3</accession>
<proteinExistence type="predicted"/>
<keyword evidence="2" id="KW-0472">Membrane</keyword>
<reference evidence="3 4" key="1">
    <citation type="journal article" date="2019" name="Int. J. Syst. Evol. Microbiol.">
        <title>The Global Catalogue of Microorganisms (GCM) 10K type strain sequencing project: providing services to taxonomists for standard genome sequencing and annotation.</title>
        <authorList>
            <consortium name="The Broad Institute Genomics Platform"/>
            <consortium name="The Broad Institute Genome Sequencing Center for Infectious Disease"/>
            <person name="Wu L."/>
            <person name="Ma J."/>
        </authorList>
    </citation>
    <scope>NUCLEOTIDE SEQUENCE [LARGE SCALE GENOMIC DNA]</scope>
    <source>
        <strain evidence="3 4">JCM 16026</strain>
    </source>
</reference>
<dbReference type="EMBL" id="BAAAQT010000005">
    <property type="protein sequence ID" value="GAA2173178.1"/>
    <property type="molecule type" value="Genomic_DNA"/>
</dbReference>
<keyword evidence="2" id="KW-1133">Transmembrane helix</keyword>
<comment type="caution">
    <text evidence="3">The sequence shown here is derived from an EMBL/GenBank/DDBJ whole genome shotgun (WGS) entry which is preliminary data.</text>
</comment>
<feature type="transmembrane region" description="Helical" evidence="2">
    <location>
        <begin position="166"/>
        <end position="190"/>
    </location>
</feature>
<evidence type="ECO:0000256" key="1">
    <source>
        <dbReference type="SAM" id="MobiDB-lite"/>
    </source>
</evidence>
<feature type="transmembrane region" description="Helical" evidence="2">
    <location>
        <begin position="210"/>
        <end position="234"/>
    </location>
</feature>
<protein>
    <recommendedName>
        <fullName evidence="5">Major facilitator superfamily (MFS) profile domain-containing protein</fullName>
    </recommendedName>
</protein>
<gene>
    <name evidence="3" type="ORF">GCM10009846_14090</name>
</gene>